<protein>
    <submittedName>
        <fullName evidence="3">Chromosome segregation protein SMC</fullName>
    </submittedName>
</protein>
<dbReference type="AlphaFoldDB" id="A0AAQ1UJI9"/>
<accession>A0AAQ1UJI9</accession>
<name>A0AAQ1UJI9_9BACT</name>
<dbReference type="Proteomes" id="UP000255283">
    <property type="component" value="Unassembled WGS sequence"/>
</dbReference>
<feature type="coiled-coil region" evidence="1">
    <location>
        <begin position="91"/>
        <end position="174"/>
    </location>
</feature>
<comment type="caution">
    <text evidence="3">The sequence shown here is derived from an EMBL/GenBank/DDBJ whole genome shotgun (WGS) entry which is preliminary data.</text>
</comment>
<feature type="signal peptide" evidence="2">
    <location>
        <begin position="1"/>
        <end position="17"/>
    </location>
</feature>
<keyword evidence="1" id="KW-0175">Coiled coil</keyword>
<evidence type="ECO:0000313" key="3">
    <source>
        <dbReference type="EMBL" id="SUB80805.1"/>
    </source>
</evidence>
<evidence type="ECO:0000256" key="2">
    <source>
        <dbReference type="SAM" id="SignalP"/>
    </source>
</evidence>
<gene>
    <name evidence="3" type="ORF">NCTC13063_02105</name>
</gene>
<dbReference type="EMBL" id="UGTJ01000001">
    <property type="protein sequence ID" value="SUB80805.1"/>
    <property type="molecule type" value="Genomic_DNA"/>
</dbReference>
<evidence type="ECO:0000313" key="4">
    <source>
        <dbReference type="Proteomes" id="UP000255283"/>
    </source>
</evidence>
<keyword evidence="2" id="KW-0732">Signal</keyword>
<evidence type="ECO:0000256" key="1">
    <source>
        <dbReference type="SAM" id="Coils"/>
    </source>
</evidence>
<reference evidence="3 4" key="1">
    <citation type="submission" date="2018-06" db="EMBL/GenBank/DDBJ databases">
        <authorList>
            <consortium name="Pathogen Informatics"/>
            <person name="Doyle S."/>
        </authorList>
    </citation>
    <scope>NUCLEOTIDE SEQUENCE [LARGE SCALE GENOMIC DNA]</scope>
    <source>
        <strain evidence="3 4">NCTC13063</strain>
    </source>
</reference>
<feature type="chain" id="PRO_5042982574" evidence="2">
    <location>
        <begin position="18"/>
        <end position="284"/>
    </location>
</feature>
<sequence>MMKKLLFIACMGALVMASCTENKNANQLAGMTQNDSLNKIIEQKDNEINDMMGTLNEIQEGFRQISEAENRVSLMKDGEGANRAQQLRENIKFISGRMKENRELIEKLRQQMRESSMKGEQFKKTIESLMKQLSEKDRQLQQLRVELDSKDIHISELDETINNLNTDVNNLNAESTKKSEVINEQDKQLNTAWFVFGTKKELKNQRIIEDGKVLRSNFNKNYFTKIDIRVDKEIKLYSKSAKLLTAHPATSYTLQRDANNQYVLRITNPQIFWSTSKYLVVLVK</sequence>
<organism evidence="3 4">
    <name type="scientific">Segatella buccae</name>
    <dbReference type="NCBI Taxonomy" id="28126"/>
    <lineage>
        <taxon>Bacteria</taxon>
        <taxon>Pseudomonadati</taxon>
        <taxon>Bacteroidota</taxon>
        <taxon>Bacteroidia</taxon>
        <taxon>Bacteroidales</taxon>
        <taxon>Prevotellaceae</taxon>
        <taxon>Segatella</taxon>
    </lineage>
</organism>
<proteinExistence type="predicted"/>
<dbReference type="PROSITE" id="PS51257">
    <property type="entry name" value="PROKAR_LIPOPROTEIN"/>
    <property type="match status" value="1"/>
</dbReference>